<sequence length="981" mass="111305">MYCIECGHLLPSIRSNSTICSKCKTPLATWWDESSQTHRTNRESILPDTMNPYAKNIKGLNGRGGLGYVDVDDMHKRRNQQTEEERNFNAALVTLELHFERPGTYLQKAMVEVKKMIAKTLDLSLNKAEVRETLAKNVDIWMHLQKIFNTAIPSLDKWSLGKPETADGVRNGHDVSESAELILKNYEALREDLHYLNNLLVISRNMLAIKETAQEICAAVRFDLAVQRLVVLCVNVTSKGYDGETVEVGRREKLNEITELYKKLLVTCLQHTHNWTMANDRFKMSFWFEMLFDEELKNDPIHEMVPDDLDVEKVHIEVGNWIRRHNKKDPLAAKLLEKYSTEVASGYTPGELPEPEFDEVDEGEADEGEVGSASPVWTPDLEDKYAQDKRYARVSHEIDVWWKKVRDANFEGWVVQMETVERAQERAAACKENAMHRYMPRGQEADHYEQEEHYEQLGNGSLNPDEIDDRSIEGDNGEDEEDEEDDDDSYAEGPLRGLLTEIPNILDTKQIEALHMIIKACIVDSMGSGLTPAGENLQKTRCKMFLALDCGKNLLRELLVFIAVWEQTDQQFIFQITAQIIESFHHNALLPYAWNSLRILKDIVSPAQTVLLRLINYMFRARKDSPIYEDVKDYQRDAKLIHFLYNYFRSRVVPDCLALIYAQAQIRQQKKHHSDFPVDLWDMERAKDGLSQYLDFISVIAEITEMRHLLIEWETVYELVALLKALEAGVPRKQLDERLMHNQASHAAPSVQPPLHDTPHKFPWAGIKIQILIILTALIAPTNARRNGPGNPIVQKQLLDHEGIMPLLNCCVYDGHNEYLKERATLAIKFLMEGCKEAQDFVKELVPVKQAQVQAQAAARAQAEAQAKVQRPIQTVRSANPPPGERPVRNSGASGTSERGLAMHPKPVMANLERPQVGRIVGNVMPGSASASGSGVASGSSNVRADLDAKVLELRNTIKMVTEATARGKMRPEAEEAQAEK</sequence>
<organism evidence="8 9">
    <name type="scientific">Diplocarpon rosae</name>
    <dbReference type="NCBI Taxonomy" id="946125"/>
    <lineage>
        <taxon>Eukaryota</taxon>
        <taxon>Fungi</taxon>
        <taxon>Dikarya</taxon>
        <taxon>Ascomycota</taxon>
        <taxon>Pezizomycotina</taxon>
        <taxon>Leotiomycetes</taxon>
        <taxon>Helotiales</taxon>
        <taxon>Drepanopezizaceae</taxon>
        <taxon>Diplocarpon</taxon>
    </lineage>
</organism>
<dbReference type="AlphaFoldDB" id="A0AAD9T101"/>
<dbReference type="InterPro" id="IPR019156">
    <property type="entry name" value="Ataxin-10_domain"/>
</dbReference>
<evidence type="ECO:0000256" key="1">
    <source>
        <dbReference type="ARBA" id="ARBA00008384"/>
    </source>
</evidence>
<evidence type="ECO:0000256" key="2">
    <source>
        <dbReference type="ARBA" id="ARBA00022618"/>
    </source>
</evidence>
<feature type="compositionally biased region" description="Acidic residues" evidence="6">
    <location>
        <begin position="475"/>
        <end position="490"/>
    </location>
</feature>
<dbReference type="InterPro" id="IPR051374">
    <property type="entry name" value="Ataxin-10/CTR86_families"/>
</dbReference>
<accession>A0AAD9T101</accession>
<feature type="compositionally biased region" description="Acidic residues" evidence="6">
    <location>
        <begin position="353"/>
        <end position="369"/>
    </location>
</feature>
<dbReference type="PANTHER" id="PTHR13255">
    <property type="entry name" value="ATAXIN-10"/>
    <property type="match status" value="1"/>
</dbReference>
<evidence type="ECO:0000256" key="5">
    <source>
        <dbReference type="ARBA" id="ARBA00044801"/>
    </source>
</evidence>
<dbReference type="EMBL" id="JAUBYV010000004">
    <property type="protein sequence ID" value="KAK2627132.1"/>
    <property type="molecule type" value="Genomic_DNA"/>
</dbReference>
<keyword evidence="2" id="KW-0132">Cell division</keyword>
<evidence type="ECO:0000256" key="4">
    <source>
        <dbReference type="ARBA" id="ARBA00044746"/>
    </source>
</evidence>
<feature type="region of interest" description="Disordered" evidence="6">
    <location>
        <begin position="452"/>
        <end position="494"/>
    </location>
</feature>
<dbReference type="Pfam" id="PF09759">
    <property type="entry name" value="Atx10homo_assoc"/>
    <property type="match status" value="1"/>
</dbReference>
<dbReference type="PANTHER" id="PTHR13255:SF0">
    <property type="entry name" value="ATAXIN-10"/>
    <property type="match status" value="1"/>
</dbReference>
<name>A0AAD9T101_9HELO</name>
<feature type="region of interest" description="Disordered" evidence="6">
    <location>
        <begin position="866"/>
        <end position="904"/>
    </location>
</feature>
<evidence type="ECO:0000256" key="3">
    <source>
        <dbReference type="ARBA" id="ARBA00023306"/>
    </source>
</evidence>
<proteinExistence type="inferred from homology"/>
<evidence type="ECO:0000259" key="7">
    <source>
        <dbReference type="Pfam" id="PF09759"/>
    </source>
</evidence>
<dbReference type="Proteomes" id="UP001285354">
    <property type="component" value="Unassembled WGS sequence"/>
</dbReference>
<feature type="region of interest" description="Disordered" evidence="6">
    <location>
        <begin position="345"/>
        <end position="379"/>
    </location>
</feature>
<evidence type="ECO:0000256" key="6">
    <source>
        <dbReference type="SAM" id="MobiDB-lite"/>
    </source>
</evidence>
<dbReference type="GO" id="GO:0051301">
    <property type="term" value="P:cell division"/>
    <property type="evidence" value="ECO:0007669"/>
    <property type="project" value="UniProtKB-KW"/>
</dbReference>
<keyword evidence="9" id="KW-1185">Reference proteome</keyword>
<evidence type="ECO:0000313" key="9">
    <source>
        <dbReference type="Proteomes" id="UP001285354"/>
    </source>
</evidence>
<comment type="caution">
    <text evidence="8">The sequence shown here is derived from an EMBL/GenBank/DDBJ whole genome shotgun (WGS) entry which is preliminary data.</text>
</comment>
<dbReference type="GO" id="GO:0005829">
    <property type="term" value="C:cytosol"/>
    <property type="evidence" value="ECO:0007669"/>
    <property type="project" value="TreeGrafter"/>
</dbReference>
<protein>
    <recommendedName>
        <fullName evidence="5">Ataxin-10 homolog</fullName>
    </recommendedName>
</protein>
<keyword evidence="3" id="KW-0131">Cell cycle</keyword>
<comment type="similarity">
    <text evidence="1">Belongs to the ataxin-10 family.</text>
</comment>
<gene>
    <name evidence="8" type="ORF">QTJ16_003098</name>
</gene>
<reference evidence="8" key="1">
    <citation type="submission" date="2023-06" db="EMBL/GenBank/DDBJ databases">
        <title>Draft genome of Marssonina rosae.</title>
        <authorList>
            <person name="Cheng Q."/>
        </authorList>
    </citation>
    <scope>NUCLEOTIDE SEQUENCE</scope>
    <source>
        <strain evidence="8">R4</strain>
    </source>
</reference>
<comment type="function">
    <text evidence="4">May play a role in the regulation of cytokinesis.</text>
</comment>
<feature type="domain" description="Ataxin-10" evidence="7">
    <location>
        <begin position="791"/>
        <end position="866"/>
    </location>
</feature>
<evidence type="ECO:0000313" key="8">
    <source>
        <dbReference type="EMBL" id="KAK2627132.1"/>
    </source>
</evidence>